<dbReference type="InterPro" id="IPR058811">
    <property type="entry name" value="DUF8073_N"/>
</dbReference>
<dbReference type="EMBL" id="CP031312">
    <property type="protein sequence ID" value="QCC49058.1"/>
    <property type="molecule type" value="Genomic_DNA"/>
</dbReference>
<evidence type="ECO:0000313" key="7">
    <source>
        <dbReference type="Proteomes" id="UP000296733"/>
    </source>
</evidence>
<dbReference type="AlphaFoldDB" id="A0A1H6BIM0"/>
<evidence type="ECO:0000313" key="4">
    <source>
        <dbReference type="EMBL" id="QCC49058.1"/>
    </source>
</evidence>
<dbReference type="EMBL" id="FNVN01000004">
    <property type="protein sequence ID" value="SEG60484.1"/>
    <property type="molecule type" value="Genomic_DNA"/>
</dbReference>
<evidence type="ECO:0000256" key="1">
    <source>
        <dbReference type="SAM" id="MobiDB-lite"/>
    </source>
</evidence>
<dbReference type="Proteomes" id="UP000236740">
    <property type="component" value="Unassembled WGS sequence"/>
</dbReference>
<proteinExistence type="predicted"/>
<sequence>MSTQMSSWFGALADVVEQLDSDGWAVHHVDVVAERRGSDPLAGTIEISTPFHNLPSMGGESTLELSSSSIDDQGLSLTFRSSICSEFTPAECGSDRRPSDQNPGVVPTETRFENGVLRVTLKIVNRGQSLTDARYGGATSRESDAPASDGGPSDLTDPEAVRDESVPPFEDSGYLRCLYNSCETFAEMSEKIDMEVSSETVRRYMIDANIHSPSASKIIG</sequence>
<dbReference type="Proteomes" id="UP000296733">
    <property type="component" value="Plasmid unnamed1"/>
</dbReference>
<evidence type="ECO:0000259" key="2">
    <source>
        <dbReference type="Pfam" id="PF26271"/>
    </source>
</evidence>
<evidence type="ECO:0000313" key="5">
    <source>
        <dbReference type="EMBL" id="SEG60484.1"/>
    </source>
</evidence>
<reference evidence="4 7" key="2">
    <citation type="journal article" date="2019" name="Nat. Commun.">
        <title>A new type of DNA phosphorothioation-based antiviral system in archaea.</title>
        <authorList>
            <person name="Xiong L."/>
            <person name="Liu S."/>
            <person name="Chen S."/>
            <person name="Xiao Y."/>
            <person name="Zhu B."/>
            <person name="Gao Y."/>
            <person name="Zhang Y."/>
            <person name="Chen B."/>
            <person name="Luo J."/>
            <person name="Deng Z."/>
            <person name="Chen X."/>
            <person name="Wang L."/>
            <person name="Chen S."/>
        </authorList>
    </citation>
    <scope>NUCLEOTIDE SEQUENCE [LARGE SCALE GENOMIC DNA]</scope>
    <source>
        <strain evidence="4 7">CGMCC 1.10331</strain>
        <plasmid evidence="4 7">unnamed1</plasmid>
    </source>
</reference>
<dbReference type="Pfam" id="PF26271">
    <property type="entry name" value="DUF8073_M"/>
    <property type="match status" value="1"/>
</dbReference>
<accession>A0A1H6BIM0</accession>
<evidence type="ECO:0000313" key="6">
    <source>
        <dbReference type="Proteomes" id="UP000236740"/>
    </source>
</evidence>
<protein>
    <submittedName>
        <fullName evidence="5">Uncharacterized protein</fullName>
    </submittedName>
</protein>
<feature type="domain" description="DUF8073" evidence="3">
    <location>
        <begin position="6"/>
        <end position="123"/>
    </location>
</feature>
<organism evidence="5 6">
    <name type="scientific">Halobellus limi</name>
    <dbReference type="NCBI Taxonomy" id="699433"/>
    <lineage>
        <taxon>Archaea</taxon>
        <taxon>Methanobacteriati</taxon>
        <taxon>Methanobacteriota</taxon>
        <taxon>Stenosarchaea group</taxon>
        <taxon>Halobacteria</taxon>
        <taxon>Halobacteriales</taxon>
        <taxon>Haloferacaceae</taxon>
        <taxon>Halobellus</taxon>
    </lineage>
</organism>
<dbReference type="InterPro" id="IPR058809">
    <property type="entry name" value="DUF8073_M"/>
</dbReference>
<feature type="region of interest" description="Disordered" evidence="1">
    <location>
        <begin position="90"/>
        <end position="109"/>
    </location>
</feature>
<feature type="region of interest" description="Disordered" evidence="1">
    <location>
        <begin position="132"/>
        <end position="166"/>
    </location>
</feature>
<gene>
    <name evidence="4" type="ORF">DV707_14970</name>
    <name evidence="5" type="ORF">SAMN04488133_2866</name>
</gene>
<dbReference type="KEGG" id="hlm:DV707_14970"/>
<feature type="domain" description="DUF8073" evidence="2">
    <location>
        <begin position="169"/>
        <end position="208"/>
    </location>
</feature>
<geneLocation type="plasmid" evidence="4">
    <name>unnamed1</name>
</geneLocation>
<keyword evidence="4" id="KW-0614">Plasmid</keyword>
<dbReference type="Pfam" id="PF26272">
    <property type="entry name" value="DUF8073_N"/>
    <property type="match status" value="1"/>
</dbReference>
<keyword evidence="6" id="KW-1185">Reference proteome</keyword>
<name>A0A1H6BIM0_9EURY</name>
<evidence type="ECO:0000259" key="3">
    <source>
        <dbReference type="Pfam" id="PF26272"/>
    </source>
</evidence>
<reference evidence="5 6" key="1">
    <citation type="submission" date="2016-10" db="EMBL/GenBank/DDBJ databases">
        <authorList>
            <person name="de Groot N.N."/>
        </authorList>
    </citation>
    <scope>NUCLEOTIDE SEQUENCE [LARGE SCALE GENOMIC DNA]</scope>
    <source>
        <strain evidence="5 6">CGMCC 1.10331</strain>
    </source>
</reference>